<keyword evidence="1" id="KW-0812">Transmembrane</keyword>
<protein>
    <submittedName>
        <fullName evidence="3">Helix-turn-helix domain-containing protein</fullName>
    </submittedName>
</protein>
<dbReference type="InterPro" id="IPR001387">
    <property type="entry name" value="Cro/C1-type_HTH"/>
</dbReference>
<keyword evidence="1" id="KW-0472">Membrane</keyword>
<feature type="transmembrane region" description="Helical" evidence="1">
    <location>
        <begin position="112"/>
        <end position="133"/>
    </location>
</feature>
<dbReference type="CDD" id="cd00093">
    <property type="entry name" value="HTH_XRE"/>
    <property type="match status" value="1"/>
</dbReference>
<dbReference type="EMBL" id="QYUR01000006">
    <property type="protein sequence ID" value="RJG10276.1"/>
    <property type="molecule type" value="Genomic_DNA"/>
</dbReference>
<dbReference type="RefSeq" id="WP_119955957.1">
    <property type="nucleotide sequence ID" value="NZ_QYUR01000006.1"/>
</dbReference>
<keyword evidence="4" id="KW-1185">Reference proteome</keyword>
<sequence length="337" mass="35112">MKAVHPEALAVTRSNPGETLRKARENKDWSVAEVAAQLNLTTQRLSQLEAGAFDQLPGHTFARGYVRAYAKLLGMDQSLVVQEFDQYTGTDATGSSVHGLGRIEEPVRLSQSVLRLVSFVLLLVLAGIGFLWWQDQSAGRSGESAEVSLEHVEVESADGTTQIHPLDEPEDQAVADAQSEGESGLAEMSPELAAQPEAELPGAVATPPAAISPLVVPSAPVAAVTPVPVTPVTPVTPVAPPAPAAAAATPAPAVAAVGEGLVALEFSANCWIQLTDASGKVLVSGLKRAGEKLELSGKAPLELRLGYARGAQVRYNGQVVDVAPFTSGETARLKLGQ</sequence>
<gene>
    <name evidence="3" type="ORF">D3879_19825</name>
</gene>
<dbReference type="Pfam" id="PF13413">
    <property type="entry name" value="HTH_25"/>
    <property type="match status" value="1"/>
</dbReference>
<dbReference type="PROSITE" id="PS50943">
    <property type="entry name" value="HTH_CROC1"/>
    <property type="match status" value="1"/>
</dbReference>
<dbReference type="GO" id="GO:0003700">
    <property type="term" value="F:DNA-binding transcription factor activity"/>
    <property type="evidence" value="ECO:0007669"/>
    <property type="project" value="InterPro"/>
</dbReference>
<dbReference type="Gene3D" id="1.10.260.40">
    <property type="entry name" value="lambda repressor-like DNA-binding domains"/>
    <property type="match status" value="1"/>
</dbReference>
<dbReference type="GO" id="GO:0006352">
    <property type="term" value="P:DNA-templated transcription initiation"/>
    <property type="evidence" value="ECO:0007669"/>
    <property type="project" value="InterPro"/>
</dbReference>
<dbReference type="InterPro" id="IPR050400">
    <property type="entry name" value="Bact_Cytoskel_RodZ"/>
</dbReference>
<reference evidence="3 4" key="1">
    <citation type="submission" date="2018-09" db="EMBL/GenBank/DDBJ databases">
        <authorList>
            <person name="Zhu H."/>
        </authorList>
    </citation>
    <scope>NUCLEOTIDE SEQUENCE [LARGE SCALE GENOMIC DNA]</scope>
    <source>
        <strain evidence="3 4">K1S02-6</strain>
    </source>
</reference>
<comment type="caution">
    <text evidence="3">The sequence shown here is derived from an EMBL/GenBank/DDBJ whole genome shotgun (WGS) entry which is preliminary data.</text>
</comment>
<evidence type="ECO:0000256" key="1">
    <source>
        <dbReference type="SAM" id="Phobius"/>
    </source>
</evidence>
<dbReference type="SUPFAM" id="SSF47413">
    <property type="entry name" value="lambda repressor-like DNA-binding domains"/>
    <property type="match status" value="1"/>
</dbReference>
<evidence type="ECO:0000313" key="4">
    <source>
        <dbReference type="Proteomes" id="UP000284021"/>
    </source>
</evidence>
<dbReference type="Pfam" id="PF13464">
    <property type="entry name" value="RodZ_C"/>
    <property type="match status" value="1"/>
</dbReference>
<dbReference type="InterPro" id="IPR000943">
    <property type="entry name" value="RNA_pol_sigma70"/>
</dbReference>
<evidence type="ECO:0000259" key="2">
    <source>
        <dbReference type="PROSITE" id="PS50943"/>
    </source>
</evidence>
<accession>A0A418XCM3</accession>
<organism evidence="3 4">
    <name type="scientific">Pseudomonas cavernicola</name>
    <dbReference type="NCBI Taxonomy" id="2320866"/>
    <lineage>
        <taxon>Bacteria</taxon>
        <taxon>Pseudomonadati</taxon>
        <taxon>Pseudomonadota</taxon>
        <taxon>Gammaproteobacteria</taxon>
        <taxon>Pseudomonadales</taxon>
        <taxon>Pseudomonadaceae</taxon>
        <taxon>Pseudomonas</taxon>
    </lineage>
</organism>
<dbReference type="Proteomes" id="UP000284021">
    <property type="component" value="Unassembled WGS sequence"/>
</dbReference>
<dbReference type="AlphaFoldDB" id="A0A418XCM3"/>
<feature type="domain" description="HTH cro/C1-type" evidence="2">
    <location>
        <begin position="20"/>
        <end position="51"/>
    </location>
</feature>
<dbReference type="GO" id="GO:0003677">
    <property type="term" value="F:DNA binding"/>
    <property type="evidence" value="ECO:0007669"/>
    <property type="project" value="InterPro"/>
</dbReference>
<dbReference type="InterPro" id="IPR025194">
    <property type="entry name" value="RodZ-like_C"/>
</dbReference>
<dbReference type="InterPro" id="IPR010982">
    <property type="entry name" value="Lambda_DNA-bd_dom_sf"/>
</dbReference>
<dbReference type="PANTHER" id="PTHR34475:SF1">
    <property type="entry name" value="CYTOSKELETON PROTEIN RODZ"/>
    <property type="match status" value="1"/>
</dbReference>
<evidence type="ECO:0000313" key="3">
    <source>
        <dbReference type="EMBL" id="RJG10276.1"/>
    </source>
</evidence>
<proteinExistence type="predicted"/>
<dbReference type="PROSITE" id="PS00716">
    <property type="entry name" value="SIGMA70_2"/>
    <property type="match status" value="1"/>
</dbReference>
<keyword evidence="1" id="KW-1133">Transmembrane helix</keyword>
<dbReference type="PANTHER" id="PTHR34475">
    <property type="match status" value="1"/>
</dbReference>
<dbReference type="SMART" id="SM00530">
    <property type="entry name" value="HTH_XRE"/>
    <property type="match status" value="1"/>
</dbReference>
<name>A0A418XCM3_9PSED</name>
<dbReference type="OrthoDB" id="9790252at2"/>